<evidence type="ECO:0000256" key="1">
    <source>
        <dbReference type="SAM" id="Phobius"/>
    </source>
</evidence>
<dbReference type="OrthoDB" id="2136245at2"/>
<dbReference type="EMBL" id="FPKS01000016">
    <property type="protein sequence ID" value="SFZ76505.1"/>
    <property type="molecule type" value="Genomic_DNA"/>
</dbReference>
<feature type="transmembrane region" description="Helical" evidence="1">
    <location>
        <begin position="49"/>
        <end position="73"/>
    </location>
</feature>
<gene>
    <name evidence="2" type="ORF">SAMN02746068_01977</name>
</gene>
<evidence type="ECO:0000313" key="3">
    <source>
        <dbReference type="Proteomes" id="UP000185655"/>
    </source>
</evidence>
<keyword evidence="1" id="KW-0472">Membrane</keyword>
<feature type="transmembrane region" description="Helical" evidence="1">
    <location>
        <begin position="94"/>
        <end position="113"/>
    </location>
</feature>
<feature type="transmembrane region" description="Helical" evidence="1">
    <location>
        <begin position="210"/>
        <end position="230"/>
    </location>
</feature>
<dbReference type="AlphaFoldDB" id="A0A1K2HJ23"/>
<organism evidence="2 3">
    <name type="scientific">Pseudolactococcus chungangensis CAU 28 = DSM 22330</name>
    <dbReference type="NCBI Taxonomy" id="1122154"/>
    <lineage>
        <taxon>Bacteria</taxon>
        <taxon>Bacillati</taxon>
        <taxon>Bacillota</taxon>
        <taxon>Bacilli</taxon>
        <taxon>Lactobacillales</taxon>
        <taxon>Streptococcaceae</taxon>
        <taxon>Pseudolactococcus</taxon>
    </lineage>
</organism>
<keyword evidence="1" id="KW-1133">Transmembrane helix</keyword>
<name>A0A1K2HJ23_9LACT</name>
<keyword evidence="1" id="KW-0812">Transmembrane</keyword>
<proteinExistence type="predicted"/>
<protein>
    <submittedName>
        <fullName evidence="2">ABC-2 type transport system permease protein</fullName>
    </submittedName>
</protein>
<dbReference type="RefSeq" id="WP_031366840.1">
    <property type="nucleotide sequence ID" value="NZ_FPKS01000016.1"/>
</dbReference>
<reference evidence="2 3" key="1">
    <citation type="submission" date="2016-11" db="EMBL/GenBank/DDBJ databases">
        <authorList>
            <person name="Jaros S."/>
            <person name="Januszkiewicz K."/>
            <person name="Wedrychowicz H."/>
        </authorList>
    </citation>
    <scope>NUCLEOTIDE SEQUENCE [LARGE SCALE GENOMIC DNA]</scope>
    <source>
        <strain evidence="2 3">DSM 22330</strain>
    </source>
</reference>
<accession>A0A1K2HJ23</accession>
<feature type="transmembrane region" description="Helical" evidence="1">
    <location>
        <begin position="23"/>
        <end position="43"/>
    </location>
</feature>
<dbReference type="STRING" id="1122154.SAMN02746068_01977"/>
<feature type="transmembrane region" description="Helical" evidence="1">
    <location>
        <begin position="125"/>
        <end position="148"/>
    </location>
</feature>
<dbReference type="Proteomes" id="UP000185655">
    <property type="component" value="Unassembled WGS sequence"/>
</dbReference>
<sequence>MNRTNRLKSVFWLRRQYLKSNHALLYMCVGTPIGDFALLSLIPKFHGNIFFLSTALNFVYSMTAGAFVSMMIGEEKEKKNLRTLILSGVKMYEYILSIVIFPFLFSVSAFAYFPSFFGVAIPSWPIYLIIAISTSLIFILINLSIGLFAKSQMHASLFSFGAVMVANVLPILADLSNTKLVKYIVDWSFIGANTEYFIKLEQFRITDNSILAMLLWIVGLLILTKFAFAWNRKEHV</sequence>
<evidence type="ECO:0000313" key="2">
    <source>
        <dbReference type="EMBL" id="SFZ76505.1"/>
    </source>
</evidence>
<feature type="transmembrane region" description="Helical" evidence="1">
    <location>
        <begin position="155"/>
        <end position="173"/>
    </location>
</feature>